<evidence type="ECO:0000313" key="1">
    <source>
        <dbReference type="EMBL" id="SVA39462.1"/>
    </source>
</evidence>
<organism evidence="1">
    <name type="scientific">marine metagenome</name>
    <dbReference type="NCBI Taxonomy" id="408172"/>
    <lineage>
        <taxon>unclassified sequences</taxon>
        <taxon>metagenomes</taxon>
        <taxon>ecological metagenomes</taxon>
    </lineage>
</organism>
<gene>
    <name evidence="1" type="ORF">METZ01_LOCUS92316</name>
</gene>
<reference evidence="1" key="1">
    <citation type="submission" date="2018-05" db="EMBL/GenBank/DDBJ databases">
        <authorList>
            <person name="Lanie J.A."/>
            <person name="Ng W.-L."/>
            <person name="Kazmierczak K.M."/>
            <person name="Andrzejewski T.M."/>
            <person name="Davidsen T.M."/>
            <person name="Wayne K.J."/>
            <person name="Tettelin H."/>
            <person name="Glass J.I."/>
            <person name="Rusch D."/>
            <person name="Podicherti R."/>
            <person name="Tsui H.-C.T."/>
            <person name="Winkler M.E."/>
        </authorList>
    </citation>
    <scope>NUCLEOTIDE SEQUENCE</scope>
</reference>
<name>A0A381VGS4_9ZZZZ</name>
<dbReference type="EMBL" id="UINC01008778">
    <property type="protein sequence ID" value="SVA39462.1"/>
    <property type="molecule type" value="Genomic_DNA"/>
</dbReference>
<proteinExistence type="predicted"/>
<sequence length="131" mass="15053">MKAFKELRSEVDELTEFRFIDKAQRKKMKIRMQKLAKSGAFQAKKARARLRMPDAAKLMVQAKKAAKKIILKKFYPKYNEMSMMAKVKIDQVVATKYGAAIDKIGKKQIPKMKKAAMLRVKAAKEKSKEDA</sequence>
<dbReference type="AlphaFoldDB" id="A0A381VGS4"/>
<protein>
    <submittedName>
        <fullName evidence="1">Uncharacterized protein</fullName>
    </submittedName>
</protein>
<accession>A0A381VGS4</accession>